<dbReference type="PANTHER" id="PTHR33343:SF1">
    <property type="entry name" value="LARGE RIBOSOMAL SUBUNIT PROTEIN BL35M"/>
    <property type="match status" value="1"/>
</dbReference>
<dbReference type="EMBL" id="CP002959">
    <property type="protein sequence ID" value="AFM10946.1"/>
    <property type="molecule type" value="Genomic_DNA"/>
</dbReference>
<evidence type="ECO:0000313" key="8">
    <source>
        <dbReference type="Proteomes" id="UP000006048"/>
    </source>
</evidence>
<dbReference type="GO" id="GO:0006412">
    <property type="term" value="P:translation"/>
    <property type="evidence" value="ECO:0007669"/>
    <property type="project" value="UniProtKB-UniRule"/>
</dbReference>
<dbReference type="Proteomes" id="UP000006048">
    <property type="component" value="Chromosome"/>
</dbReference>
<evidence type="ECO:0000256" key="1">
    <source>
        <dbReference type="ARBA" id="ARBA00006598"/>
    </source>
</evidence>
<evidence type="ECO:0000256" key="5">
    <source>
        <dbReference type="HAMAP-Rule" id="MF_00514"/>
    </source>
</evidence>
<dbReference type="InterPro" id="IPR001706">
    <property type="entry name" value="Ribosomal_bL35"/>
</dbReference>
<dbReference type="NCBIfam" id="TIGR00001">
    <property type="entry name" value="rpmI_bact"/>
    <property type="match status" value="1"/>
</dbReference>
<dbReference type="KEGG" id="tpx:Turpa_0286"/>
<evidence type="ECO:0000256" key="2">
    <source>
        <dbReference type="ARBA" id="ARBA00022980"/>
    </source>
</evidence>
<dbReference type="PATRIC" id="fig|869212.3.peg.248"/>
<dbReference type="InterPro" id="IPR037229">
    <property type="entry name" value="Ribosomal_bL35_sf"/>
</dbReference>
<dbReference type="HAMAP" id="MF_00514">
    <property type="entry name" value="Ribosomal_bL35"/>
    <property type="match status" value="1"/>
</dbReference>
<proteinExistence type="inferred from homology"/>
<dbReference type="Pfam" id="PF01632">
    <property type="entry name" value="Ribosomal_L35p"/>
    <property type="match status" value="1"/>
</dbReference>
<dbReference type="InterPro" id="IPR021137">
    <property type="entry name" value="Ribosomal_bL35-like"/>
</dbReference>
<keyword evidence="8" id="KW-1185">Reference proteome</keyword>
<dbReference type="GO" id="GO:0003735">
    <property type="term" value="F:structural constituent of ribosome"/>
    <property type="evidence" value="ECO:0007669"/>
    <property type="project" value="InterPro"/>
</dbReference>
<dbReference type="FunFam" id="4.10.410.60:FF:000001">
    <property type="entry name" value="50S ribosomal protein L35"/>
    <property type="match status" value="1"/>
</dbReference>
<dbReference type="PROSITE" id="PS00936">
    <property type="entry name" value="RIBOSOMAL_L35"/>
    <property type="match status" value="1"/>
</dbReference>
<dbReference type="PANTHER" id="PTHR33343">
    <property type="entry name" value="54S RIBOSOMAL PROTEIN BL35M"/>
    <property type="match status" value="1"/>
</dbReference>
<protein>
    <recommendedName>
        <fullName evidence="4 5">Large ribosomal subunit protein bL35</fullName>
    </recommendedName>
</protein>
<dbReference type="STRING" id="869212.Turpa_0286"/>
<dbReference type="HOGENOM" id="CLU_169643_4_3_12"/>
<comment type="similarity">
    <text evidence="1 5 6">Belongs to the bacterial ribosomal protein bL35 family.</text>
</comment>
<dbReference type="AlphaFoldDB" id="I4B0Y9"/>
<dbReference type="Gene3D" id="4.10.410.60">
    <property type="match status" value="1"/>
</dbReference>
<gene>
    <name evidence="5" type="primary">rpmI</name>
    <name evidence="7" type="ordered locus">Turpa_0286</name>
</gene>
<dbReference type="OrthoDB" id="47476at2"/>
<dbReference type="GO" id="GO:0022625">
    <property type="term" value="C:cytosolic large ribosomal subunit"/>
    <property type="evidence" value="ECO:0007669"/>
    <property type="project" value="TreeGrafter"/>
</dbReference>
<reference evidence="7 8" key="1">
    <citation type="submission" date="2012-06" db="EMBL/GenBank/DDBJ databases">
        <title>The complete chromosome of genome of Turneriella parva DSM 21527.</title>
        <authorList>
            <consortium name="US DOE Joint Genome Institute (JGI-PGF)"/>
            <person name="Lucas S."/>
            <person name="Han J."/>
            <person name="Lapidus A."/>
            <person name="Bruce D."/>
            <person name="Goodwin L."/>
            <person name="Pitluck S."/>
            <person name="Peters L."/>
            <person name="Kyrpides N."/>
            <person name="Mavromatis K."/>
            <person name="Ivanova N."/>
            <person name="Mikhailova N."/>
            <person name="Chertkov O."/>
            <person name="Detter J.C."/>
            <person name="Tapia R."/>
            <person name="Han C."/>
            <person name="Land M."/>
            <person name="Hauser L."/>
            <person name="Markowitz V."/>
            <person name="Cheng J.-F."/>
            <person name="Hugenholtz P."/>
            <person name="Woyke T."/>
            <person name="Wu D."/>
            <person name="Gronow S."/>
            <person name="Wellnitz S."/>
            <person name="Brambilla E."/>
            <person name="Klenk H.-P."/>
            <person name="Eisen J.A."/>
        </authorList>
    </citation>
    <scope>NUCLEOTIDE SEQUENCE [LARGE SCALE GENOMIC DNA]</scope>
    <source>
        <strain evidence="8">ATCC BAA-1111 / DSM 21527 / NCTC 11395 / H</strain>
    </source>
</reference>
<dbReference type="InterPro" id="IPR018265">
    <property type="entry name" value="Ribosomal_bL35_CS"/>
</dbReference>
<evidence type="ECO:0000256" key="6">
    <source>
        <dbReference type="RuleBase" id="RU000568"/>
    </source>
</evidence>
<evidence type="ECO:0000256" key="3">
    <source>
        <dbReference type="ARBA" id="ARBA00023274"/>
    </source>
</evidence>
<evidence type="ECO:0000313" key="7">
    <source>
        <dbReference type="EMBL" id="AFM10946.1"/>
    </source>
</evidence>
<keyword evidence="2 5" id="KW-0689">Ribosomal protein</keyword>
<evidence type="ECO:0000256" key="4">
    <source>
        <dbReference type="ARBA" id="ARBA00071664"/>
    </source>
</evidence>
<dbReference type="SUPFAM" id="SSF143034">
    <property type="entry name" value="L35p-like"/>
    <property type="match status" value="1"/>
</dbReference>
<sequence length="65" mass="7297">MHGKKTNKAAKKRFRVTATGKIKRTKAGKNHILTKKTAKRKNDLAKAGYVHEADEGRVQRLLGIK</sequence>
<name>I4B0Y9_TURPD</name>
<accession>I4B0Y9</accession>
<dbReference type="RefSeq" id="WP_014801466.1">
    <property type="nucleotide sequence ID" value="NC_018020.1"/>
</dbReference>
<keyword evidence="3 5" id="KW-0687">Ribonucleoprotein</keyword>
<dbReference type="PRINTS" id="PR00064">
    <property type="entry name" value="RIBOSOMALL35"/>
</dbReference>
<organism evidence="7 8">
    <name type="scientific">Turneriella parva (strain ATCC BAA-1111 / DSM 21527 / NCTC 11395 / H)</name>
    <name type="common">Leptospira parva</name>
    <dbReference type="NCBI Taxonomy" id="869212"/>
    <lineage>
        <taxon>Bacteria</taxon>
        <taxon>Pseudomonadati</taxon>
        <taxon>Spirochaetota</taxon>
        <taxon>Spirochaetia</taxon>
        <taxon>Leptospirales</taxon>
        <taxon>Leptospiraceae</taxon>
        <taxon>Turneriella</taxon>
    </lineage>
</organism>